<dbReference type="RefSeq" id="WP_228202684.1">
    <property type="nucleotide sequence ID" value="NZ_CP029610.1"/>
</dbReference>
<name>A0AAE9S7N4_ACIPI</name>
<proteinExistence type="predicted"/>
<accession>A0AAE9S7N4</accession>
<organism evidence="1 2">
    <name type="scientific">Acinetobacter pittii</name>
    <name type="common">Acinetobacter genomosp. 3</name>
    <dbReference type="NCBI Taxonomy" id="48296"/>
    <lineage>
        <taxon>Bacteria</taxon>
        <taxon>Pseudomonadati</taxon>
        <taxon>Pseudomonadota</taxon>
        <taxon>Gammaproteobacteria</taxon>
        <taxon>Moraxellales</taxon>
        <taxon>Moraxellaceae</taxon>
        <taxon>Acinetobacter</taxon>
        <taxon>Acinetobacter calcoaceticus/baumannii complex</taxon>
    </lineage>
</organism>
<reference evidence="1" key="1">
    <citation type="submission" date="2022-04" db="EMBL/GenBank/DDBJ databases">
        <title>Emergence of ST220 Acinetobacter pittii strain in bloodstream infection, which co-producing chromosomal NDM-1 and OXA-820 carbapenemases.</title>
        <authorList>
            <person name="Tian C."/>
            <person name="Xing M."/>
            <person name="Fu L."/>
            <person name="Xia D."/>
        </authorList>
    </citation>
    <scope>NUCLEOTIDE SEQUENCE</scope>
    <source>
        <strain evidence="1">TCM</strain>
    </source>
</reference>
<sequence>MNSMVSNNQNAVAHINSAKVVGIFKAIAPRSFEKTFEGIATEQINHAMKICLDGLTHEQVNKGLSMVRDNGYCPDPAMFRKWCLGIEGFGSEQQRAIDSYKGKNAALANILRWRADQSAPITNAEKEAYDRCYEMFNAIEWAYNSDKAAYLAYDAFKENYVEVVKELVAKGEQQGIWTAPKAISSKVKRMVSYAQDYLNSTDGVHAYSASAAGIAKEQFFSITRAEVKEHQDRNNIFAYDKALYELISQKLNSLVWEEERGAA</sequence>
<dbReference type="AlphaFoldDB" id="A0AAE9S7N4"/>
<evidence type="ECO:0000313" key="1">
    <source>
        <dbReference type="EMBL" id="USU93806.1"/>
    </source>
</evidence>
<gene>
    <name evidence="1" type="ORF">MWH18_15855</name>
</gene>
<protein>
    <submittedName>
        <fullName evidence="1">Uncharacterized protein</fullName>
    </submittedName>
</protein>
<dbReference type="EMBL" id="CP095407">
    <property type="protein sequence ID" value="USU93806.1"/>
    <property type="molecule type" value="Genomic_DNA"/>
</dbReference>
<dbReference type="Proteomes" id="UP001055514">
    <property type="component" value="Chromosome"/>
</dbReference>
<evidence type="ECO:0000313" key="2">
    <source>
        <dbReference type="Proteomes" id="UP001055514"/>
    </source>
</evidence>